<dbReference type="EMBL" id="JBHUDP010000002">
    <property type="protein sequence ID" value="MFD1685393.1"/>
    <property type="molecule type" value="Genomic_DNA"/>
</dbReference>
<proteinExistence type="predicted"/>
<dbReference type="PANTHER" id="PTHR43739:SF5">
    <property type="entry name" value="EXO-ALPHA-SIALIDASE"/>
    <property type="match status" value="1"/>
</dbReference>
<evidence type="ECO:0000256" key="1">
    <source>
        <dbReference type="SAM" id="MobiDB-lite"/>
    </source>
</evidence>
<evidence type="ECO:0000313" key="3">
    <source>
        <dbReference type="Proteomes" id="UP001597092"/>
    </source>
</evidence>
<keyword evidence="3" id="KW-1185">Reference proteome</keyword>
<dbReference type="PANTHER" id="PTHR43739">
    <property type="entry name" value="XYLOGLUCANASE (EUROFUNG)"/>
    <property type="match status" value="1"/>
</dbReference>
<evidence type="ECO:0000313" key="2">
    <source>
        <dbReference type="EMBL" id="MFD1685393.1"/>
    </source>
</evidence>
<feature type="compositionally biased region" description="Low complexity" evidence="1">
    <location>
        <begin position="283"/>
        <end position="295"/>
    </location>
</feature>
<gene>
    <name evidence="2" type="ORF">ACFSAS_07165</name>
</gene>
<reference evidence="2 3" key="1">
    <citation type="journal article" date="2019" name="Int. J. Syst. Evol. Microbiol.">
        <title>The Global Catalogue of Microorganisms (GCM) 10K type strain sequencing project: providing services to taxonomists for standard genome sequencing and annotation.</title>
        <authorList>
            <consortium name="The Broad Institute Genomics Platform"/>
            <consortium name="The Broad Institute Genome Sequencing Center for Infectious Disease"/>
            <person name="Wu L."/>
            <person name="Ma J."/>
        </authorList>
    </citation>
    <scope>NUCLEOTIDE SEQUENCE [LARGE SCALE GENOMIC DNA]</scope>
    <source>
        <strain evidence="2 3">CGMCC 1.10387</strain>
    </source>
</reference>
<comment type="caution">
    <text evidence="2">The sequence shown here is derived from an EMBL/GenBank/DDBJ whole genome shotgun (WGS) entry which is preliminary data.</text>
</comment>
<protein>
    <submittedName>
        <fullName evidence="2">WD40/YVTN/BNR-like repeat-containing protein</fullName>
    </submittedName>
</protein>
<sequence>MTTCYAASGAGVLVVRNVAADGDGREASSDDPAAVGPTAGYAFERDDVECLDASSDAPERVFCGTFDAGLHRSVDGGRTWERVGEGVLEPSVTSVTVSPHDPDVVYAGTEPSRAYRSADGGDTWAELAELTDLPSAPTWSFPPRPDTHHVRWIEVDPGDPNHLYVAVEAGALVQTHDGGETWEERAPSTRRDTHTMAVHPDAPDVVRAAAGDGYAESRDGGKSWSFPQAGLKHRYCWSVAIDPGDPGCVLLSAASGARRAHTSGAAASYLYRRLEHRDDAVGDAAGAAEESGATDADWERLDGAGVPTGEGLLRPVLAPGTVDGELFALTDRGLFRTDDGGDSFGRVDVEWPETFRGTTASGLAVVEDR</sequence>
<dbReference type="AlphaFoldDB" id="A0ABD6DX45"/>
<dbReference type="CDD" id="cd15482">
    <property type="entry name" value="Sialidase_non-viral"/>
    <property type="match status" value="1"/>
</dbReference>
<name>A0ABD6DX45_9EURY</name>
<dbReference type="Proteomes" id="UP001597092">
    <property type="component" value="Unassembled WGS sequence"/>
</dbReference>
<dbReference type="SUPFAM" id="SSF110296">
    <property type="entry name" value="Oligoxyloglucan reducing end-specific cellobiohydrolase"/>
    <property type="match status" value="1"/>
</dbReference>
<dbReference type="InterPro" id="IPR015943">
    <property type="entry name" value="WD40/YVTN_repeat-like_dom_sf"/>
</dbReference>
<organism evidence="2 3">
    <name type="scientific">Halobellus litoreus</name>
    <dbReference type="NCBI Taxonomy" id="755310"/>
    <lineage>
        <taxon>Archaea</taxon>
        <taxon>Methanobacteriati</taxon>
        <taxon>Methanobacteriota</taxon>
        <taxon>Stenosarchaea group</taxon>
        <taxon>Halobacteria</taxon>
        <taxon>Halobacteriales</taxon>
        <taxon>Haloferacaceae</taxon>
        <taxon>Halobellus</taxon>
    </lineage>
</organism>
<dbReference type="RefSeq" id="WP_256306604.1">
    <property type="nucleotide sequence ID" value="NZ_JANHAW010000001.1"/>
</dbReference>
<dbReference type="InterPro" id="IPR052025">
    <property type="entry name" value="Xyloglucanase_GH74"/>
</dbReference>
<dbReference type="Gene3D" id="2.130.10.10">
    <property type="entry name" value="YVTN repeat-like/Quinoprotein amine dehydrogenase"/>
    <property type="match status" value="1"/>
</dbReference>
<feature type="region of interest" description="Disordered" evidence="1">
    <location>
        <begin position="283"/>
        <end position="304"/>
    </location>
</feature>
<accession>A0ABD6DX45</accession>